<evidence type="ECO:0008006" key="4">
    <source>
        <dbReference type="Google" id="ProtNLM"/>
    </source>
</evidence>
<dbReference type="EMBL" id="CP071060">
    <property type="protein sequence ID" value="QSI76095.1"/>
    <property type="molecule type" value="Genomic_DNA"/>
</dbReference>
<keyword evidence="3" id="KW-1185">Reference proteome</keyword>
<dbReference type="Proteomes" id="UP000663570">
    <property type="component" value="Chromosome"/>
</dbReference>
<name>A0ABX7M2W1_9RHOO</name>
<proteinExistence type="predicted"/>
<gene>
    <name evidence="2" type="ORF">JY500_16680</name>
</gene>
<evidence type="ECO:0000313" key="3">
    <source>
        <dbReference type="Proteomes" id="UP000663570"/>
    </source>
</evidence>
<keyword evidence="1" id="KW-0472">Membrane</keyword>
<keyword evidence="1" id="KW-1133">Transmembrane helix</keyword>
<organism evidence="2 3">
    <name type="scientific">Niveibacterium microcysteis</name>
    <dbReference type="NCBI Taxonomy" id="2811415"/>
    <lineage>
        <taxon>Bacteria</taxon>
        <taxon>Pseudomonadati</taxon>
        <taxon>Pseudomonadota</taxon>
        <taxon>Betaproteobacteria</taxon>
        <taxon>Rhodocyclales</taxon>
        <taxon>Rhodocyclaceae</taxon>
        <taxon>Niveibacterium</taxon>
    </lineage>
</organism>
<protein>
    <recommendedName>
        <fullName evidence="4">Twin transmembrane helix small protein</fullName>
    </recommendedName>
</protein>
<keyword evidence="1" id="KW-0812">Transmembrane</keyword>
<reference evidence="2 3" key="1">
    <citation type="submission" date="2021-02" db="EMBL/GenBank/DDBJ databases">
        <title>Niveibacterium changnyeongensis HC41.</title>
        <authorList>
            <person name="Kang M."/>
        </authorList>
    </citation>
    <scope>NUCLEOTIDE SEQUENCE [LARGE SCALE GENOMIC DNA]</scope>
    <source>
        <strain evidence="2 3">HC41</strain>
    </source>
</reference>
<evidence type="ECO:0000313" key="2">
    <source>
        <dbReference type="EMBL" id="QSI76095.1"/>
    </source>
</evidence>
<feature type="transmembrane region" description="Helical" evidence="1">
    <location>
        <begin position="6"/>
        <end position="25"/>
    </location>
</feature>
<feature type="transmembrane region" description="Helical" evidence="1">
    <location>
        <begin position="37"/>
        <end position="54"/>
    </location>
</feature>
<sequence>MLILRLLVVLVAIGGVASYFAYLFTGRAGYLRLAKNLARFTLVAVLVFLGLLLLERVLMPVF</sequence>
<accession>A0ABX7M2W1</accession>
<evidence type="ECO:0000256" key="1">
    <source>
        <dbReference type="SAM" id="Phobius"/>
    </source>
</evidence>
<dbReference type="RefSeq" id="WP_172196878.1">
    <property type="nucleotide sequence ID" value="NZ_CP071060.1"/>
</dbReference>